<feature type="compositionally biased region" description="Low complexity" evidence="1">
    <location>
        <begin position="23"/>
        <end position="35"/>
    </location>
</feature>
<keyword evidence="2" id="KW-0812">Transmembrane</keyword>
<dbReference type="PANTHER" id="PTHR34144:SF7">
    <property type="entry name" value="EXPORT PROTEIN (CAP59), PUTATIVE (AFU_ORTHOLOGUE AFUA_7G05020)-RELATED"/>
    <property type="match status" value="1"/>
</dbReference>
<dbReference type="PANTHER" id="PTHR34144">
    <property type="entry name" value="CHROMOSOME 8, WHOLE GENOME SHOTGUN SEQUENCE"/>
    <property type="match status" value="1"/>
</dbReference>
<keyword evidence="2" id="KW-1133">Transmembrane helix</keyword>
<dbReference type="Pfam" id="PF11735">
    <property type="entry name" value="CAP59_mtransfer"/>
    <property type="match status" value="1"/>
</dbReference>
<evidence type="ECO:0000313" key="3">
    <source>
        <dbReference type="EMBL" id="CDR42098.1"/>
    </source>
</evidence>
<feature type="transmembrane region" description="Helical" evidence="2">
    <location>
        <begin position="108"/>
        <end position="132"/>
    </location>
</feature>
<organism evidence="3">
    <name type="scientific">Rhodotorula toruloides</name>
    <name type="common">Yeast</name>
    <name type="synonym">Rhodosporidium toruloides</name>
    <dbReference type="NCBI Taxonomy" id="5286"/>
    <lineage>
        <taxon>Eukaryota</taxon>
        <taxon>Fungi</taxon>
        <taxon>Dikarya</taxon>
        <taxon>Basidiomycota</taxon>
        <taxon>Pucciniomycotina</taxon>
        <taxon>Microbotryomycetes</taxon>
        <taxon>Sporidiobolales</taxon>
        <taxon>Sporidiobolaceae</taxon>
        <taxon>Rhodotorula</taxon>
    </lineage>
</organism>
<gene>
    <name evidence="3" type="ORF">RHTO0S_06e09758g</name>
</gene>
<dbReference type="AlphaFoldDB" id="A0A061B509"/>
<name>A0A061B509_RHOTO</name>
<evidence type="ECO:0000256" key="1">
    <source>
        <dbReference type="SAM" id="MobiDB-lite"/>
    </source>
</evidence>
<feature type="region of interest" description="Disordered" evidence="1">
    <location>
        <begin position="552"/>
        <end position="576"/>
    </location>
</feature>
<dbReference type="OrthoDB" id="262547at2759"/>
<protein>
    <submittedName>
        <fullName evidence="3">RHTO0S06e09758g1_1</fullName>
    </submittedName>
</protein>
<keyword evidence="2" id="KW-0472">Membrane</keyword>
<accession>A0A061B509</accession>
<feature type="compositionally biased region" description="Basic and acidic residues" evidence="1">
    <location>
        <begin position="50"/>
        <end position="64"/>
    </location>
</feature>
<dbReference type="EMBL" id="LK052941">
    <property type="protein sequence ID" value="CDR42098.1"/>
    <property type="molecule type" value="Genomic_DNA"/>
</dbReference>
<evidence type="ECO:0000256" key="2">
    <source>
        <dbReference type="SAM" id="Phobius"/>
    </source>
</evidence>
<feature type="region of interest" description="Disordered" evidence="1">
    <location>
        <begin position="1"/>
        <end position="87"/>
    </location>
</feature>
<feature type="region of interest" description="Disordered" evidence="1">
    <location>
        <begin position="468"/>
        <end position="489"/>
    </location>
</feature>
<sequence>MPSLFRSSDRTASPSPRSPPPSSARDSLDSAADSPETPLLPRWTSHKHAKDWEDSPDEGRERTFLRPARNGRPRADGRPYSHVVDLPTSPRSYNATLRSHRRQARLVGLLYSSAWLCFAGTCLIGAGVLGWVGHFLWMRHAAYATAVFEKPMLPRPVEVEGRVEAFPATMRRNGTEAEEPVAWRLQAIEDELQARFDEMGLPGMTTLPCAGISANDTSLSSRYSALRRTGPSEPRQGETLLALNLYNSEDVIPTLSHALLTVTSFLDPSTVHVSIFENGSTDKTTLALAHLAAALTALGASHTILSDPRKTNWKAVDRIAQLSVYRNVLLSPLERDGASFSDIVFINDVYTCPSDVLELVFQRKAQEADAACAMDWRPNGGLARKWNGSVKFYDNWVSRSLSGETFRARADILSEWRNGVEEIFDQPGEERWKERWNRGLPVPVYSCWNGMLALDATPFTSTAISPRYDPSSPLSLSSRKSWRRPPPLTVSTPARFRSALKSPGECAASECKTLAKDFWTRGFDRWLIVPSVRTTYDHDTYFHPQLRRLSSLSPPSTSQLTVPSPLSPPSPLPSDDALDPSERIPWWDLSPPDSVVCYGWVRGFHVDLEWLRGTWERPYSFIRTIIQR</sequence>
<feature type="compositionally biased region" description="Low complexity" evidence="1">
    <location>
        <begin position="552"/>
        <end position="564"/>
    </location>
</feature>
<proteinExistence type="predicted"/>
<dbReference type="InterPro" id="IPR021047">
    <property type="entry name" value="Mannosyltransferase_CMT1"/>
</dbReference>
<reference evidence="3" key="1">
    <citation type="journal article" date="2014" name="Genome Announc.">
        <title>Draft genome sequence of Rhodosporidium toruloides CECT1137, an oleaginous yeast of biotechnological interest.</title>
        <authorList>
            <person name="Morin N."/>
            <person name="Calcas X."/>
            <person name="Devillers H."/>
            <person name="Durrens P."/>
            <person name="Sherman D.J."/>
            <person name="Nicaud J.-M."/>
            <person name="Neuveglise C."/>
        </authorList>
    </citation>
    <scope>NUCLEOTIDE SEQUENCE</scope>
    <source>
        <strain evidence="3">CECT1137</strain>
    </source>
</reference>
<feature type="compositionally biased region" description="Low complexity" evidence="1">
    <location>
        <begin position="468"/>
        <end position="479"/>
    </location>
</feature>